<dbReference type="CDD" id="cd06170">
    <property type="entry name" value="LuxR_C_like"/>
    <property type="match status" value="1"/>
</dbReference>
<reference evidence="3" key="1">
    <citation type="journal article" date="2019" name="PLoS Negl. Trop. Dis.">
        <title>Revisiting the worldwide diversity of Leptospira species in the environment.</title>
        <authorList>
            <person name="Vincent A.T."/>
            <person name="Schiettekatte O."/>
            <person name="Bourhy P."/>
            <person name="Veyrier F.J."/>
            <person name="Picardeau M."/>
        </authorList>
    </citation>
    <scope>NUCLEOTIDE SEQUENCE [LARGE SCALE GENOMIC DNA]</scope>
    <source>
        <strain evidence="3">201702451</strain>
    </source>
</reference>
<dbReference type="Gene3D" id="1.10.10.10">
    <property type="entry name" value="Winged helix-like DNA-binding domain superfamily/Winged helix DNA-binding domain"/>
    <property type="match status" value="1"/>
</dbReference>
<dbReference type="InterPro" id="IPR036388">
    <property type="entry name" value="WH-like_DNA-bd_sf"/>
</dbReference>
<evidence type="ECO:0000313" key="4">
    <source>
        <dbReference type="Proteomes" id="UP000297567"/>
    </source>
</evidence>
<name>A0A4Z0ZQW6_9LEPT</name>
<protein>
    <submittedName>
        <fullName evidence="3">HD domain-containing protein</fullName>
    </submittedName>
</protein>
<dbReference type="InterPro" id="IPR000792">
    <property type="entry name" value="Tscrpt_reg_LuxR_C"/>
</dbReference>
<gene>
    <name evidence="3" type="ORF">EHQ62_10950</name>
</gene>
<dbReference type="GO" id="GO:0003677">
    <property type="term" value="F:DNA binding"/>
    <property type="evidence" value="ECO:0007669"/>
    <property type="project" value="InterPro"/>
</dbReference>
<feature type="domain" description="HTH luxR-type" evidence="1">
    <location>
        <begin position="437"/>
        <end position="502"/>
    </location>
</feature>
<dbReference type="PRINTS" id="PR00038">
    <property type="entry name" value="HTHLUXR"/>
</dbReference>
<dbReference type="SUPFAM" id="SSF109604">
    <property type="entry name" value="HD-domain/PDEase-like"/>
    <property type="match status" value="1"/>
</dbReference>
<sequence>MLDIKEILISISIALDYANGRKPEFTLKLALVSVFLAKLTNCNQREIHFVYLASLFKSIGCTSYSSEEAEIFSGDDISFKSLFSTVDSMNHVQALIQINQLRAESRWDDLKMKLRLILDGNKIYKNIIEAHCDSAKMLIQEIQLDPEISAIINDSYERYDGKGTPNQKKANEIHFLSRILSLSYYFVSLSEIMDSKTIRKRLVKSKASMFDPNLVDSLLQFLDELLIMIQSDSIHDDALFVSPNIYVSHLQSVAKMISYLPDFKSKYTSLHSKKVSELAVYLAKKLKLSEVEQNKVYISALLMNIGMVCIPSGILEKKGNLNRSERERIETHTFFTDQILRKSKLLTPYIEYCISHHENSKGTGYHRRVKELSIAQSILIYADKVVALASERSYRNAFSNEDILSIVKNEVREGYLDKNIFPFVEEYLGFKKKKIVRKENKYSLTEREIQVLELLADGNTNKQIGLILKLSARTVQHHTIHIYEKMGVKTRSAAVMIGYKEKILQI</sequence>
<evidence type="ECO:0000259" key="2">
    <source>
        <dbReference type="PROSITE" id="PS51832"/>
    </source>
</evidence>
<dbReference type="PANTHER" id="PTHR43155">
    <property type="entry name" value="CYCLIC DI-GMP PHOSPHODIESTERASE PA4108-RELATED"/>
    <property type="match status" value="1"/>
</dbReference>
<organism evidence="3 4">
    <name type="scientific">Leptospira jelokensis</name>
    <dbReference type="NCBI Taxonomy" id="2484931"/>
    <lineage>
        <taxon>Bacteria</taxon>
        <taxon>Pseudomonadati</taxon>
        <taxon>Spirochaetota</taxon>
        <taxon>Spirochaetia</taxon>
        <taxon>Leptospirales</taxon>
        <taxon>Leptospiraceae</taxon>
        <taxon>Leptospira</taxon>
    </lineage>
</organism>
<dbReference type="InterPro" id="IPR003607">
    <property type="entry name" value="HD/PDEase_dom"/>
</dbReference>
<dbReference type="GO" id="GO:0006355">
    <property type="term" value="P:regulation of DNA-templated transcription"/>
    <property type="evidence" value="ECO:0007669"/>
    <property type="project" value="InterPro"/>
</dbReference>
<dbReference type="SUPFAM" id="SSF46894">
    <property type="entry name" value="C-terminal effector domain of the bipartite response regulators"/>
    <property type="match status" value="1"/>
</dbReference>
<dbReference type="InterPro" id="IPR037522">
    <property type="entry name" value="HD_GYP_dom"/>
</dbReference>
<dbReference type="Proteomes" id="UP000297567">
    <property type="component" value="Unassembled WGS sequence"/>
</dbReference>
<dbReference type="Pfam" id="PF13487">
    <property type="entry name" value="HD_5"/>
    <property type="match status" value="2"/>
</dbReference>
<dbReference type="AlphaFoldDB" id="A0A4Z0ZQW6"/>
<dbReference type="RefSeq" id="WP_135642747.1">
    <property type="nucleotide sequence ID" value="NZ_RQGH01000026.1"/>
</dbReference>
<evidence type="ECO:0000259" key="1">
    <source>
        <dbReference type="PROSITE" id="PS50043"/>
    </source>
</evidence>
<proteinExistence type="predicted"/>
<dbReference type="Gene3D" id="1.10.3210.10">
    <property type="entry name" value="Hypothetical protein af1432"/>
    <property type="match status" value="2"/>
</dbReference>
<accession>A0A4Z0ZQW6</accession>
<dbReference type="SMART" id="SM00421">
    <property type="entry name" value="HTH_LUXR"/>
    <property type="match status" value="1"/>
</dbReference>
<comment type="caution">
    <text evidence="3">The sequence shown here is derived from an EMBL/GenBank/DDBJ whole genome shotgun (WGS) entry which is preliminary data.</text>
</comment>
<evidence type="ECO:0000313" key="3">
    <source>
        <dbReference type="EMBL" id="TGL65099.1"/>
    </source>
</evidence>
<dbReference type="PANTHER" id="PTHR43155:SF1">
    <property type="entry name" value="3'3'-CGAMP-SPECIFIC PHOSPHODIESTERASE 1"/>
    <property type="match status" value="1"/>
</dbReference>
<dbReference type="CDD" id="cd00077">
    <property type="entry name" value="HDc"/>
    <property type="match status" value="1"/>
</dbReference>
<keyword evidence="4" id="KW-1185">Reference proteome</keyword>
<dbReference type="PROSITE" id="PS50043">
    <property type="entry name" value="HTH_LUXR_2"/>
    <property type="match status" value="1"/>
</dbReference>
<feature type="domain" description="HD-GYP" evidence="2">
    <location>
        <begin position="246"/>
        <end position="439"/>
    </location>
</feature>
<dbReference type="PROSITE" id="PS00622">
    <property type="entry name" value="HTH_LUXR_1"/>
    <property type="match status" value="1"/>
</dbReference>
<dbReference type="Pfam" id="PF00196">
    <property type="entry name" value="GerE"/>
    <property type="match status" value="1"/>
</dbReference>
<dbReference type="PROSITE" id="PS51832">
    <property type="entry name" value="HD_GYP"/>
    <property type="match status" value="1"/>
</dbReference>
<dbReference type="EMBL" id="RQGH01000026">
    <property type="protein sequence ID" value="TGL65099.1"/>
    <property type="molecule type" value="Genomic_DNA"/>
</dbReference>
<dbReference type="InterPro" id="IPR016032">
    <property type="entry name" value="Sig_transdc_resp-reg_C-effctor"/>
</dbReference>